<reference evidence="5" key="1">
    <citation type="submission" date="2020-05" db="UniProtKB">
        <authorList>
            <consortium name="EnsemblMetazoa"/>
        </authorList>
    </citation>
    <scope>IDENTIFICATION</scope>
    <source>
        <strain evidence="5">BB02</strain>
    </source>
</reference>
<dbReference type="InterPro" id="IPR036568">
    <property type="entry name" value="GGCT-like_sf"/>
</dbReference>
<dbReference type="VEuPathDB" id="VectorBase:BGLB022668"/>
<evidence type="ECO:0000313" key="5">
    <source>
        <dbReference type="EnsemblMetazoa" id="BGLB022668-PA"/>
    </source>
</evidence>
<dbReference type="EnsemblMetazoa" id="BGLB022668-RA">
    <property type="protein sequence ID" value="BGLB022668-PA"/>
    <property type="gene ID" value="BGLB022668"/>
</dbReference>
<dbReference type="GO" id="GO:0005829">
    <property type="term" value="C:cytosol"/>
    <property type="evidence" value="ECO:0007669"/>
    <property type="project" value="TreeGrafter"/>
</dbReference>
<dbReference type="VEuPathDB" id="VectorBase:BGLAX_028115"/>
<dbReference type="AlphaFoldDB" id="A0A2C9KRC5"/>
<dbReference type="CDD" id="cd06661">
    <property type="entry name" value="GGCT_like"/>
    <property type="match status" value="1"/>
</dbReference>
<evidence type="ECO:0000313" key="6">
    <source>
        <dbReference type="Proteomes" id="UP000076420"/>
    </source>
</evidence>
<protein>
    <recommendedName>
        <fullName evidence="3">Gamma-glutamylcyclotransferase family protein</fullName>
    </recommendedName>
</protein>
<dbReference type="PANTHER" id="PTHR12510:SF4">
    <property type="entry name" value="GAMMA-GLUTAMYLAMINECYCLOTRANSFERASE"/>
    <property type="match status" value="1"/>
</dbReference>
<dbReference type="Gene3D" id="3.10.490.10">
    <property type="entry name" value="Gamma-glutamyl cyclotransferase-like"/>
    <property type="match status" value="1"/>
</dbReference>
<dbReference type="InterPro" id="IPR009288">
    <property type="entry name" value="AIG2-like_dom"/>
</dbReference>
<dbReference type="KEGG" id="bgt:106071026"/>
<organism evidence="5 6">
    <name type="scientific">Biomphalaria glabrata</name>
    <name type="common">Bloodfluke planorb</name>
    <name type="synonym">Freshwater snail</name>
    <dbReference type="NCBI Taxonomy" id="6526"/>
    <lineage>
        <taxon>Eukaryota</taxon>
        <taxon>Metazoa</taxon>
        <taxon>Spiralia</taxon>
        <taxon>Lophotrochozoa</taxon>
        <taxon>Mollusca</taxon>
        <taxon>Gastropoda</taxon>
        <taxon>Heterobranchia</taxon>
        <taxon>Euthyneura</taxon>
        <taxon>Panpulmonata</taxon>
        <taxon>Hygrophila</taxon>
        <taxon>Lymnaeoidea</taxon>
        <taxon>Planorbidae</taxon>
        <taxon>Biomphalaria</taxon>
    </lineage>
</organism>
<dbReference type="PANTHER" id="PTHR12510">
    <property type="entry name" value="TROPONIN C-AKIN-1 PROTEIN"/>
    <property type="match status" value="1"/>
</dbReference>
<dbReference type="Proteomes" id="UP000076420">
    <property type="component" value="Unassembled WGS sequence"/>
</dbReference>
<name>A0A2C9KRC5_BIOGL</name>
<dbReference type="SUPFAM" id="SSF110857">
    <property type="entry name" value="Gamma-glutamyl cyclotransferase-like"/>
    <property type="match status" value="1"/>
</dbReference>
<dbReference type="Pfam" id="PF06094">
    <property type="entry name" value="GGACT"/>
    <property type="match status" value="1"/>
</dbReference>
<evidence type="ECO:0000256" key="3">
    <source>
        <dbReference type="RuleBase" id="RU367036"/>
    </source>
</evidence>
<dbReference type="InterPro" id="IPR039126">
    <property type="entry name" value="GGACT"/>
</dbReference>
<evidence type="ECO:0000256" key="2">
    <source>
        <dbReference type="PIRSR" id="PIRSR639126-1"/>
    </source>
</evidence>
<evidence type="ECO:0000256" key="1">
    <source>
        <dbReference type="ARBA" id="ARBA00008861"/>
    </source>
</evidence>
<dbReference type="STRING" id="6526.A0A2C9KRC5"/>
<proteinExistence type="inferred from homology"/>
<feature type="active site" description="Proton acceptor" evidence="2">
    <location>
        <position position="89"/>
    </location>
</feature>
<evidence type="ECO:0000259" key="4">
    <source>
        <dbReference type="Pfam" id="PF06094"/>
    </source>
</evidence>
<comment type="similarity">
    <text evidence="1 3">Belongs to the gamma-glutamylcyclotransferase family.</text>
</comment>
<dbReference type="GO" id="GO:0061929">
    <property type="term" value="F:gamma-glutamylaminecyclotransferase activity"/>
    <property type="evidence" value="ECO:0007669"/>
    <property type="project" value="InterPro"/>
</dbReference>
<feature type="domain" description="Gamma-glutamylcyclotransferase AIG2-like" evidence="4">
    <location>
        <begin position="17"/>
        <end position="125"/>
    </location>
</feature>
<sequence>MSRTSNGHAESHPHYAFMYGTLKSNEPNHKQLYSRGPGGAKFCGRAKTLAKFPLLVTTIFFYTLIKIKRIEGELYKLDEETLKHVDDFEGHPHWYVRQTVQVEVLTDSQSNKIEPYIVDTWMYGLKRFKPSLLELPLVEVYHDSHYDISRRYRPYDVVRDGPLQSYLFDDE</sequence>
<dbReference type="InterPro" id="IPR013024">
    <property type="entry name" value="GGCT-like"/>
</dbReference>
<accession>A0A2C9KRC5</accession>
<gene>
    <name evidence="5" type="primary">106071026</name>
</gene>
<dbReference type="OrthoDB" id="113620at2759"/>